<comment type="similarity">
    <text evidence="1">Belongs to the short-chain dehydrogenases/reductases (SDR) family.</text>
</comment>
<dbReference type="Pfam" id="PF13561">
    <property type="entry name" value="adh_short_C2"/>
    <property type="match status" value="1"/>
</dbReference>
<dbReference type="Gene3D" id="3.40.50.720">
    <property type="entry name" value="NAD(P)-binding Rossmann-like Domain"/>
    <property type="match status" value="1"/>
</dbReference>
<gene>
    <name evidence="3" type="ORF">CIK64_15370</name>
</gene>
<proteinExistence type="inferred from homology"/>
<accession>A0A2A3Z205</accession>
<dbReference type="GO" id="GO:0016616">
    <property type="term" value="F:oxidoreductase activity, acting on the CH-OH group of donors, NAD or NADP as acceptor"/>
    <property type="evidence" value="ECO:0007669"/>
    <property type="project" value="TreeGrafter"/>
</dbReference>
<dbReference type="InterPro" id="IPR020904">
    <property type="entry name" value="Sc_DH/Rdtase_CS"/>
</dbReference>
<evidence type="ECO:0000313" key="4">
    <source>
        <dbReference type="Proteomes" id="UP000217564"/>
    </source>
</evidence>
<sequence length="262" mass="27462">MDDATATIVITGGSRGMGASHAISLAEAGWNICIADITNGNEVCSQLHKLGYNASFYELDVTNSSSWNDLANVLLEDKQRIYGLVNNAGVSFRKGIMETGDSDWNRVIDVNLSGTFYGMRAIAPLIRDSGGGSIVNISSISGQIGYHAGAYAASKWGVRGLTKTAAAEFASWGIRVNSIHPGLIETPMVDGADAFVSSSIESIPAARAGSPKEVSHGVEFLMSSASSYMTASEITIDGGLTGGGTYWRINHEADARSNGGDL</sequence>
<dbReference type="Proteomes" id="UP000217564">
    <property type="component" value="Unassembled WGS sequence"/>
</dbReference>
<dbReference type="PRINTS" id="PR00081">
    <property type="entry name" value="GDHRDH"/>
</dbReference>
<dbReference type="RefSeq" id="WP_096162835.1">
    <property type="nucleotide sequence ID" value="NZ_NRGP01000023.1"/>
</dbReference>
<dbReference type="AlphaFoldDB" id="A0A2A3Z205"/>
<dbReference type="InterPro" id="IPR036291">
    <property type="entry name" value="NAD(P)-bd_dom_sf"/>
</dbReference>
<dbReference type="PRINTS" id="PR00080">
    <property type="entry name" value="SDRFAMILY"/>
</dbReference>
<comment type="caution">
    <text evidence="3">The sequence shown here is derived from an EMBL/GenBank/DDBJ whole genome shotgun (WGS) entry which is preliminary data.</text>
</comment>
<evidence type="ECO:0000256" key="2">
    <source>
        <dbReference type="ARBA" id="ARBA00023002"/>
    </source>
</evidence>
<keyword evidence="2" id="KW-0560">Oxidoreductase</keyword>
<organism evidence="3 4">
    <name type="scientific">Brevibacterium aurantiacum</name>
    <dbReference type="NCBI Taxonomy" id="273384"/>
    <lineage>
        <taxon>Bacteria</taxon>
        <taxon>Bacillati</taxon>
        <taxon>Actinomycetota</taxon>
        <taxon>Actinomycetes</taxon>
        <taxon>Micrococcales</taxon>
        <taxon>Brevibacteriaceae</taxon>
        <taxon>Brevibacterium</taxon>
    </lineage>
</organism>
<dbReference type="InterPro" id="IPR002347">
    <property type="entry name" value="SDR_fam"/>
</dbReference>
<dbReference type="PANTHER" id="PTHR42760:SF133">
    <property type="entry name" value="3-OXOACYL-[ACYL-CARRIER-PROTEIN] REDUCTASE"/>
    <property type="match status" value="1"/>
</dbReference>
<evidence type="ECO:0000256" key="1">
    <source>
        <dbReference type="ARBA" id="ARBA00006484"/>
    </source>
</evidence>
<dbReference type="PROSITE" id="PS00061">
    <property type="entry name" value="ADH_SHORT"/>
    <property type="match status" value="1"/>
</dbReference>
<reference evidence="3 4" key="1">
    <citation type="journal article" date="2017" name="Elife">
        <title>Extensive horizontal gene transfer in cheese-associated bacteria.</title>
        <authorList>
            <person name="Bonham K.S."/>
            <person name="Wolfe B.E."/>
            <person name="Dutton R.J."/>
        </authorList>
    </citation>
    <scope>NUCLEOTIDE SEQUENCE [LARGE SCALE GENOMIC DNA]</scope>
    <source>
        <strain evidence="3 4">947_7</strain>
    </source>
</reference>
<evidence type="ECO:0000313" key="3">
    <source>
        <dbReference type="EMBL" id="PCC45513.1"/>
    </source>
</evidence>
<protein>
    <submittedName>
        <fullName evidence="3">Oxidoreductase</fullName>
    </submittedName>
</protein>
<dbReference type="PANTHER" id="PTHR42760">
    <property type="entry name" value="SHORT-CHAIN DEHYDROGENASES/REDUCTASES FAMILY MEMBER"/>
    <property type="match status" value="1"/>
</dbReference>
<dbReference type="SUPFAM" id="SSF51735">
    <property type="entry name" value="NAD(P)-binding Rossmann-fold domains"/>
    <property type="match status" value="1"/>
</dbReference>
<name>A0A2A3Z205_BREAU</name>
<dbReference type="FunFam" id="3.40.50.720:FF:000084">
    <property type="entry name" value="Short-chain dehydrogenase reductase"/>
    <property type="match status" value="1"/>
</dbReference>
<dbReference type="EMBL" id="NRGP01000023">
    <property type="protein sequence ID" value="PCC45513.1"/>
    <property type="molecule type" value="Genomic_DNA"/>
</dbReference>